<reference evidence="1" key="1">
    <citation type="submission" date="2020-10" db="EMBL/GenBank/DDBJ databases">
        <authorList>
            <person name="Gilroy R."/>
        </authorList>
    </citation>
    <scope>NUCLEOTIDE SEQUENCE</scope>
    <source>
        <strain evidence="1">ChiW17-6978</strain>
    </source>
</reference>
<accession>A0A9D1GPS4</accession>
<name>A0A9D1GPS4_9MOLU</name>
<comment type="caution">
    <text evidence="1">The sequence shown here is derived from an EMBL/GenBank/DDBJ whole genome shotgun (WGS) entry which is preliminary data.</text>
</comment>
<dbReference type="AlphaFoldDB" id="A0A9D1GPS4"/>
<dbReference type="HAMAP" id="MF_01539">
    <property type="entry name" value="TmcAL"/>
    <property type="match status" value="1"/>
</dbReference>
<dbReference type="PANTHER" id="PTHR37825">
    <property type="entry name" value="TRNA(MET) CYTIDINE ACETATE LIGASE"/>
    <property type="match status" value="1"/>
</dbReference>
<evidence type="ECO:0000313" key="2">
    <source>
        <dbReference type="Proteomes" id="UP000886758"/>
    </source>
</evidence>
<dbReference type="Gene3D" id="3.40.50.620">
    <property type="entry name" value="HUPs"/>
    <property type="match status" value="1"/>
</dbReference>
<dbReference type="InterPro" id="IPR014729">
    <property type="entry name" value="Rossmann-like_a/b/a_fold"/>
</dbReference>
<dbReference type="EMBL" id="DVLF01000039">
    <property type="protein sequence ID" value="HIT49615.1"/>
    <property type="molecule type" value="Genomic_DNA"/>
</dbReference>
<proteinExistence type="inferred from homology"/>
<protein>
    <submittedName>
        <fullName evidence="1">Nucleotidyltransferase family protein</fullName>
    </submittedName>
</protein>
<dbReference type="PANTHER" id="PTHR37825:SF1">
    <property type="entry name" value="TRNA(MET) CYTIDINE ACETATE LIGASE"/>
    <property type="match status" value="1"/>
</dbReference>
<dbReference type="SUPFAM" id="SSF52374">
    <property type="entry name" value="Nucleotidylyl transferase"/>
    <property type="match status" value="1"/>
</dbReference>
<organism evidence="1 2">
    <name type="scientific">Candidatus Pelethenecus faecipullorum</name>
    <dbReference type="NCBI Taxonomy" id="2840900"/>
    <lineage>
        <taxon>Bacteria</taxon>
        <taxon>Bacillati</taxon>
        <taxon>Mycoplasmatota</taxon>
        <taxon>Mollicutes</taxon>
        <taxon>Candidatus Pelethenecus</taxon>
    </lineage>
</organism>
<dbReference type="InterPro" id="IPR008513">
    <property type="entry name" value="tRNA(Met)_cyd_acetate_ligase"/>
</dbReference>
<sequence>MKIVGTIVEFNPLHNGHCYFIQQVKQQSKADVLVAVMSGSFTMRGELSVFDKFTKTKQALQAGIDLVIELPFCYSVQSADLFAEFAVCSLLNAHVDEIWIGSENNDPALFEKAYAQWQKKENQEHIKQLLKTGMSYKQATHSVLGLPSNDLLGFCYYKALQKESPNVPLFTIQRLGSGYFDRIPNEFASAYAIRNDLRLMEKYCPSFVDRNTLLDANMLLPFIQYRLQSLTANEIKSIFFAEEGMERWIQKNFSTAEFKMALTNTASKRYTKSRIQRFLCYLLFNIHKEQMKAVLSEKIHFIRVLGYNQTGLDYLKILKKKTVIYTNLKNKMNPVLDMELKISSVLDVIYSRHL</sequence>
<evidence type="ECO:0000313" key="1">
    <source>
        <dbReference type="EMBL" id="HIT49615.1"/>
    </source>
</evidence>
<gene>
    <name evidence="1" type="ORF">IAD46_01175</name>
</gene>
<dbReference type="Pfam" id="PF05636">
    <property type="entry name" value="HIGH_NTase1"/>
    <property type="match status" value="1"/>
</dbReference>
<reference evidence="1" key="2">
    <citation type="journal article" date="2021" name="PeerJ">
        <title>Extensive microbial diversity within the chicken gut microbiome revealed by metagenomics and culture.</title>
        <authorList>
            <person name="Gilroy R."/>
            <person name="Ravi A."/>
            <person name="Getino M."/>
            <person name="Pursley I."/>
            <person name="Horton D.L."/>
            <person name="Alikhan N.F."/>
            <person name="Baker D."/>
            <person name="Gharbi K."/>
            <person name="Hall N."/>
            <person name="Watson M."/>
            <person name="Adriaenssens E.M."/>
            <person name="Foster-Nyarko E."/>
            <person name="Jarju S."/>
            <person name="Secka A."/>
            <person name="Antonio M."/>
            <person name="Oren A."/>
            <person name="Chaudhuri R.R."/>
            <person name="La Ragione R."/>
            <person name="Hildebrand F."/>
            <person name="Pallen M.J."/>
        </authorList>
    </citation>
    <scope>NUCLEOTIDE SEQUENCE</scope>
    <source>
        <strain evidence="1">ChiW17-6978</strain>
    </source>
</reference>
<dbReference type="Proteomes" id="UP000886758">
    <property type="component" value="Unassembled WGS sequence"/>
</dbReference>
<feature type="non-terminal residue" evidence="1">
    <location>
        <position position="354"/>
    </location>
</feature>